<proteinExistence type="predicted"/>
<protein>
    <submittedName>
        <fullName evidence="2">SGNH/GDSL hydrolase family protein</fullName>
    </submittedName>
</protein>
<dbReference type="InterPro" id="IPR013830">
    <property type="entry name" value="SGNH_hydro"/>
</dbReference>
<dbReference type="InterPro" id="IPR036514">
    <property type="entry name" value="SGNH_hydro_sf"/>
</dbReference>
<gene>
    <name evidence="2" type="ORF">JL811_14915</name>
</gene>
<comment type="caution">
    <text evidence="2">The sequence shown here is derived from an EMBL/GenBank/DDBJ whole genome shotgun (WGS) entry which is preliminary data.</text>
</comment>
<evidence type="ECO:0000313" key="2">
    <source>
        <dbReference type="EMBL" id="MBL4918514.1"/>
    </source>
</evidence>
<dbReference type="SUPFAM" id="SSF52266">
    <property type="entry name" value="SGNH hydrolase"/>
    <property type="match status" value="1"/>
</dbReference>
<feature type="domain" description="SGNH hydrolase-type esterase" evidence="1">
    <location>
        <begin position="7"/>
        <end position="188"/>
    </location>
</feature>
<sequence>MEKTVLVYGDSNSHGTKPLPDLQTRGRYARADRWPGVMATKLGPGWHLVEEALPGRTTVHPDPVSGHHKNGLPVLPAILESHAPVDLVILMLGTNDMKARFGLPPVEIAICVEQLVRVIRQSVTGPGGAPPALLLVCPPPVLEAGCLAEIYAGAAPKSQSLAEAYAGVAERWGLAFLDVGQVIAPSPVDGVHFEMEDHHKLGLAIAVAVQAMEI</sequence>
<name>A0A8K0Y2P1_9RHOB</name>
<dbReference type="GO" id="GO:0016788">
    <property type="term" value="F:hydrolase activity, acting on ester bonds"/>
    <property type="evidence" value="ECO:0007669"/>
    <property type="project" value="UniProtKB-ARBA"/>
</dbReference>
<keyword evidence="3" id="KW-1185">Reference proteome</keyword>
<dbReference type="Gene3D" id="3.40.50.1110">
    <property type="entry name" value="SGNH hydrolase"/>
    <property type="match status" value="1"/>
</dbReference>
<dbReference type="AlphaFoldDB" id="A0A8K0Y2P1"/>
<reference evidence="2" key="1">
    <citation type="submission" date="2021-01" db="EMBL/GenBank/DDBJ databases">
        <title>Tabrizicola alba sp. nov. a motile alkaliphilic bacterium isolated from a soda lake.</title>
        <authorList>
            <person name="Szuroczki S."/>
            <person name="Abbaszade G."/>
            <person name="Schumann P."/>
            <person name="Toth E."/>
        </authorList>
    </citation>
    <scope>NUCLEOTIDE SEQUENCE</scope>
    <source>
        <strain evidence="2">DMG-N-6</strain>
    </source>
</reference>
<dbReference type="Proteomes" id="UP000648908">
    <property type="component" value="Unassembled WGS sequence"/>
</dbReference>
<dbReference type="RefSeq" id="WP_202689491.1">
    <property type="nucleotide sequence ID" value="NZ_JAESVN010000006.1"/>
</dbReference>
<dbReference type="CDD" id="cd01839">
    <property type="entry name" value="SGNH_arylesterase_like"/>
    <property type="match status" value="1"/>
</dbReference>
<accession>A0A8K0Y2P1</accession>
<organism evidence="2 3">
    <name type="scientific">Szabonella alba</name>
    <dbReference type="NCBI Taxonomy" id="2804194"/>
    <lineage>
        <taxon>Bacteria</taxon>
        <taxon>Pseudomonadati</taxon>
        <taxon>Pseudomonadota</taxon>
        <taxon>Alphaproteobacteria</taxon>
        <taxon>Rhodobacterales</taxon>
        <taxon>Paracoccaceae</taxon>
        <taxon>Szabonella</taxon>
    </lineage>
</organism>
<evidence type="ECO:0000313" key="3">
    <source>
        <dbReference type="Proteomes" id="UP000648908"/>
    </source>
</evidence>
<dbReference type="Pfam" id="PF13472">
    <property type="entry name" value="Lipase_GDSL_2"/>
    <property type="match status" value="1"/>
</dbReference>
<keyword evidence="2" id="KW-0378">Hydrolase</keyword>
<dbReference type="EMBL" id="JAESVN010000006">
    <property type="protein sequence ID" value="MBL4918514.1"/>
    <property type="molecule type" value="Genomic_DNA"/>
</dbReference>
<evidence type="ECO:0000259" key="1">
    <source>
        <dbReference type="Pfam" id="PF13472"/>
    </source>
</evidence>